<dbReference type="GO" id="GO:0003676">
    <property type="term" value="F:nucleic acid binding"/>
    <property type="evidence" value="ECO:0007669"/>
    <property type="project" value="InterPro"/>
</dbReference>
<dbReference type="AlphaFoldDB" id="A0A9J6GNK4"/>
<dbReference type="Gene3D" id="3.30.420.10">
    <property type="entry name" value="Ribonuclease H-like superfamily/Ribonuclease H"/>
    <property type="match status" value="1"/>
</dbReference>
<accession>A0A9J6GNK4</accession>
<reference evidence="2 3" key="1">
    <citation type="journal article" date="2020" name="Cell">
        <title>Large-Scale Comparative Analyses of Tick Genomes Elucidate Their Genetic Diversity and Vector Capacities.</title>
        <authorList>
            <consortium name="Tick Genome and Microbiome Consortium (TIGMIC)"/>
            <person name="Jia N."/>
            <person name="Wang J."/>
            <person name="Shi W."/>
            <person name="Du L."/>
            <person name="Sun Y."/>
            <person name="Zhan W."/>
            <person name="Jiang J.F."/>
            <person name="Wang Q."/>
            <person name="Zhang B."/>
            <person name="Ji P."/>
            <person name="Bell-Sakyi L."/>
            <person name="Cui X.M."/>
            <person name="Yuan T.T."/>
            <person name="Jiang B.G."/>
            <person name="Yang W.F."/>
            <person name="Lam T.T."/>
            <person name="Chang Q.C."/>
            <person name="Ding S.J."/>
            <person name="Wang X.J."/>
            <person name="Zhu J.G."/>
            <person name="Ruan X.D."/>
            <person name="Zhao L."/>
            <person name="Wei J.T."/>
            <person name="Ye R.Z."/>
            <person name="Que T.C."/>
            <person name="Du C.H."/>
            <person name="Zhou Y.H."/>
            <person name="Cheng J.X."/>
            <person name="Dai P.F."/>
            <person name="Guo W.B."/>
            <person name="Han X.H."/>
            <person name="Huang E.J."/>
            <person name="Li L.F."/>
            <person name="Wei W."/>
            <person name="Gao Y.C."/>
            <person name="Liu J.Z."/>
            <person name="Shao H.Z."/>
            <person name="Wang X."/>
            <person name="Wang C.C."/>
            <person name="Yang T.C."/>
            <person name="Huo Q.B."/>
            <person name="Li W."/>
            <person name="Chen H.Y."/>
            <person name="Chen S.E."/>
            <person name="Zhou L.G."/>
            <person name="Ni X.B."/>
            <person name="Tian J.H."/>
            <person name="Sheng Y."/>
            <person name="Liu T."/>
            <person name="Pan Y.S."/>
            <person name="Xia L.Y."/>
            <person name="Li J."/>
            <person name="Zhao F."/>
            <person name="Cao W.C."/>
        </authorList>
    </citation>
    <scope>NUCLEOTIDE SEQUENCE [LARGE SCALE GENOMIC DNA]</scope>
    <source>
        <strain evidence="2">HaeL-2018</strain>
    </source>
</reference>
<dbReference type="EMBL" id="JABSTR010000008">
    <property type="protein sequence ID" value="KAH9376866.1"/>
    <property type="molecule type" value="Genomic_DNA"/>
</dbReference>
<dbReference type="VEuPathDB" id="VectorBase:HLOH_051595"/>
<evidence type="ECO:0000313" key="2">
    <source>
        <dbReference type="EMBL" id="KAH9376866.1"/>
    </source>
</evidence>
<dbReference type="Proteomes" id="UP000821853">
    <property type="component" value="Unassembled WGS sequence"/>
</dbReference>
<dbReference type="InterPro" id="IPR036397">
    <property type="entry name" value="RNaseH_sf"/>
</dbReference>
<evidence type="ECO:0000259" key="1">
    <source>
        <dbReference type="Pfam" id="PF00075"/>
    </source>
</evidence>
<dbReference type="InterPro" id="IPR012337">
    <property type="entry name" value="RNaseH-like_sf"/>
</dbReference>
<dbReference type="SUPFAM" id="SSF53098">
    <property type="entry name" value="Ribonuclease H-like"/>
    <property type="match status" value="1"/>
</dbReference>
<name>A0A9J6GNK4_HAELO</name>
<keyword evidence="3" id="KW-1185">Reference proteome</keyword>
<dbReference type="Pfam" id="PF00075">
    <property type="entry name" value="RNase_H"/>
    <property type="match status" value="1"/>
</dbReference>
<comment type="caution">
    <text evidence="2">The sequence shown here is derived from an EMBL/GenBank/DDBJ whole genome shotgun (WGS) entry which is preliminary data.</text>
</comment>
<organism evidence="2 3">
    <name type="scientific">Haemaphysalis longicornis</name>
    <name type="common">Bush tick</name>
    <dbReference type="NCBI Taxonomy" id="44386"/>
    <lineage>
        <taxon>Eukaryota</taxon>
        <taxon>Metazoa</taxon>
        <taxon>Ecdysozoa</taxon>
        <taxon>Arthropoda</taxon>
        <taxon>Chelicerata</taxon>
        <taxon>Arachnida</taxon>
        <taxon>Acari</taxon>
        <taxon>Parasitiformes</taxon>
        <taxon>Ixodida</taxon>
        <taxon>Ixodoidea</taxon>
        <taxon>Ixodidae</taxon>
        <taxon>Haemaphysalinae</taxon>
        <taxon>Haemaphysalis</taxon>
    </lineage>
</organism>
<sequence length="106" mass="11979">MYLSDYQFHIFTDGSESNDKVGAAFVVMNENLSMVDFCQYSLPKISDNFQAEVVALTKAIEYISSEECKKVQIITDSLSAVQAINNPYNENPMILEVKKTNRKQQG</sequence>
<dbReference type="InterPro" id="IPR002156">
    <property type="entry name" value="RNaseH_domain"/>
</dbReference>
<dbReference type="OrthoDB" id="6515318at2759"/>
<dbReference type="CDD" id="cd09276">
    <property type="entry name" value="Rnase_HI_RT_non_LTR"/>
    <property type="match status" value="1"/>
</dbReference>
<proteinExistence type="predicted"/>
<gene>
    <name evidence="2" type="ORF">HPB48_009774</name>
</gene>
<feature type="domain" description="RNase H type-1" evidence="1">
    <location>
        <begin position="8"/>
        <end position="90"/>
    </location>
</feature>
<evidence type="ECO:0000313" key="3">
    <source>
        <dbReference type="Proteomes" id="UP000821853"/>
    </source>
</evidence>
<dbReference type="GO" id="GO:0004523">
    <property type="term" value="F:RNA-DNA hybrid ribonuclease activity"/>
    <property type="evidence" value="ECO:0007669"/>
    <property type="project" value="InterPro"/>
</dbReference>
<protein>
    <recommendedName>
        <fullName evidence="1">RNase H type-1 domain-containing protein</fullName>
    </recommendedName>
</protein>